<dbReference type="GO" id="GO:0005975">
    <property type="term" value="P:carbohydrate metabolic process"/>
    <property type="evidence" value="ECO:0007669"/>
    <property type="project" value="InterPro"/>
</dbReference>
<dbReference type="InterPro" id="IPR008928">
    <property type="entry name" value="6-hairpin_glycosidase_sf"/>
</dbReference>
<dbReference type="SUPFAM" id="SSF48208">
    <property type="entry name" value="Six-hairpin glycosidases"/>
    <property type="match status" value="1"/>
</dbReference>
<dbReference type="Pfam" id="PF17389">
    <property type="entry name" value="Bac_rhamnosid6H"/>
    <property type="match status" value="1"/>
</dbReference>
<reference evidence="2 3" key="1">
    <citation type="journal article" date="2018" name="Mar. Genomics">
        <title>Complete genome sequence of Marinifilaceae bacterium strain SPP2, isolated from the Antarctic marine sediment.</title>
        <authorList>
            <person name="Watanabe M."/>
            <person name="Kojima H."/>
            <person name="Fukui M."/>
        </authorList>
    </citation>
    <scope>NUCLEOTIDE SEQUENCE [LARGE SCALE GENOMIC DNA]</scope>
    <source>
        <strain evidence="2 3">SPP2</strain>
    </source>
</reference>
<dbReference type="AlphaFoldDB" id="A0A1Y1CNX2"/>
<dbReference type="OrthoDB" id="49490at2"/>
<protein>
    <recommendedName>
        <fullName evidence="1">Alpha-L-rhamnosidase six-hairpin glycosidase domain-containing protein</fullName>
    </recommendedName>
</protein>
<keyword evidence="3" id="KW-1185">Reference proteome</keyword>
<accession>A0A1Y1CNX2</accession>
<dbReference type="InterPro" id="IPR035396">
    <property type="entry name" value="Bac_rhamnosid6H"/>
</dbReference>
<dbReference type="EMBL" id="AP018042">
    <property type="protein sequence ID" value="BAX82107.1"/>
    <property type="molecule type" value="Genomic_DNA"/>
</dbReference>
<dbReference type="InterPro" id="IPR012341">
    <property type="entry name" value="6hp_glycosidase-like_sf"/>
</dbReference>
<dbReference type="RefSeq" id="WP_096432128.1">
    <property type="nucleotide sequence ID" value="NZ_AP018042.1"/>
</dbReference>
<dbReference type="Gene3D" id="2.60.120.260">
    <property type="entry name" value="Galactose-binding domain-like"/>
    <property type="match status" value="1"/>
</dbReference>
<evidence type="ECO:0000259" key="1">
    <source>
        <dbReference type="Pfam" id="PF17389"/>
    </source>
</evidence>
<name>A0A1Y1CNX2_9BACT</name>
<dbReference type="Proteomes" id="UP000218267">
    <property type="component" value="Chromosome"/>
</dbReference>
<organism evidence="2 3">
    <name type="scientific">Labilibaculum antarcticum</name>
    <dbReference type="NCBI Taxonomy" id="1717717"/>
    <lineage>
        <taxon>Bacteria</taxon>
        <taxon>Pseudomonadati</taxon>
        <taxon>Bacteroidota</taxon>
        <taxon>Bacteroidia</taxon>
        <taxon>Marinilabiliales</taxon>
        <taxon>Marinifilaceae</taxon>
        <taxon>Labilibaculum</taxon>
    </lineage>
</organism>
<sequence>MKKWFFIPSLIVLTIALSTILLYRCNPDDYILYQSSDFTVFPNRIEQGEYTATAHNNSHITSNYPGLGSEEWKLESDLSKYPKYESNQILLDAIYNLSLEEIEKNIAPDSTFNTGAKWKGVWTRDISYSIILALAITNPEISKKSLLKKVKHGKIVQDTGTGGSWPVSSDRMIWSTAAWELYKSTGDMDWLRKVYFIIKNSTEDDLNVVWDYQKYLFKGESSFLDWREQSYPKWMEPADIFNSYSLSTQAVHYQSLQVLMKMGKVLGKDVQKYEDISQALKRSINEKLWLPEKKYFGQYLYGRKNQTLSDKSETLGEALMIIWDITNEQRQDELISNTPVTKFGTPCFYPQIPNIPAYHNEAIWPFVQAYWNWASTKTHNVESVQWGIANMFRSSALFLTNKENLLIKNGDFKGTEINSDRQLWSVAGSLSTFYRILIGMNYTADHLEFKPLIPREYKGKQSIKGLRYQNAVLDIDIYGFGDQVSYYSLDGKYYQNAIVPKEMEGKHKIEIRMNNQLPAKSKINMVDNAVSPETTSLRFAENQLFWEKKESANHYNVYKNGQLLLETEDTYMSEVSITEPTEFQIQTDDDKGNLSFYSEPLYIYNSDFERIIEAEDYNSNIKTTYVELNKKQNREFYFNIRIPNEGKYYIDFLYANGNGPINTDNKCAIRSFWVNNDYTGCVIFPQRGENDWDNYGYSNSFSIDLQNRNNFFKISFEEFNKNMNQEVNSVRIDKIRLIKIR</sequence>
<gene>
    <name evidence="2" type="ORF">ALGA_3815</name>
</gene>
<evidence type="ECO:0000313" key="3">
    <source>
        <dbReference type="Proteomes" id="UP000218267"/>
    </source>
</evidence>
<dbReference type="Gene3D" id="1.50.10.10">
    <property type="match status" value="1"/>
</dbReference>
<evidence type="ECO:0000313" key="2">
    <source>
        <dbReference type="EMBL" id="BAX82107.1"/>
    </source>
</evidence>
<dbReference type="Gene3D" id="2.60.420.10">
    <property type="entry name" value="Maltose phosphorylase, domain 3"/>
    <property type="match status" value="1"/>
</dbReference>
<proteinExistence type="predicted"/>
<dbReference type="KEGG" id="mbas:ALGA_3815"/>
<reference evidence="3" key="2">
    <citation type="journal article" date="2020" name="Antonie Van Leeuwenhoek">
        <title>Labilibaculum antarcticum sp. nov., a novel facultative anaerobic, psychrotorelant bacterium isolated from marine sediment of Antarctica.</title>
        <authorList>
            <person name="Watanabe M."/>
            <person name="Kojima H."/>
            <person name="Fukui M."/>
        </authorList>
    </citation>
    <scope>NUCLEOTIDE SEQUENCE [LARGE SCALE GENOMIC DNA]</scope>
    <source>
        <strain evidence="3">SPP2</strain>
    </source>
</reference>
<feature type="domain" description="Alpha-L-rhamnosidase six-hairpin glycosidase" evidence="1">
    <location>
        <begin position="173"/>
        <end position="331"/>
    </location>
</feature>